<dbReference type="EMBL" id="CAJHNH020000204">
    <property type="protein sequence ID" value="CAG5116055.1"/>
    <property type="molecule type" value="Genomic_DNA"/>
</dbReference>
<dbReference type="Proteomes" id="UP000678393">
    <property type="component" value="Unassembled WGS sequence"/>
</dbReference>
<keyword evidence="13" id="KW-1185">Reference proteome</keyword>
<keyword evidence="6" id="KW-0067">ATP-binding</keyword>
<dbReference type="Gene3D" id="3.40.50.10810">
    <property type="entry name" value="Tandem AAA-ATPase domain"/>
    <property type="match status" value="1"/>
</dbReference>
<keyword evidence="3" id="KW-0547">Nucleotide-binding</keyword>
<proteinExistence type="inferred from homology"/>
<dbReference type="InterPro" id="IPR001650">
    <property type="entry name" value="Helicase_C-like"/>
</dbReference>
<evidence type="ECO:0000256" key="8">
    <source>
        <dbReference type="ARBA" id="ARBA00023242"/>
    </source>
</evidence>
<dbReference type="OrthoDB" id="2020972at2759"/>
<dbReference type="Pfam" id="PF00176">
    <property type="entry name" value="SNF2-rel_dom"/>
    <property type="match status" value="1"/>
</dbReference>
<dbReference type="InterPro" id="IPR044574">
    <property type="entry name" value="ARIP4-like"/>
</dbReference>
<dbReference type="PROSITE" id="PS51194">
    <property type="entry name" value="HELICASE_CTER"/>
    <property type="match status" value="1"/>
</dbReference>
<keyword evidence="5" id="KW-0347">Helicase</keyword>
<organism evidence="12 13">
    <name type="scientific">Candidula unifasciata</name>
    <dbReference type="NCBI Taxonomy" id="100452"/>
    <lineage>
        <taxon>Eukaryota</taxon>
        <taxon>Metazoa</taxon>
        <taxon>Spiralia</taxon>
        <taxon>Lophotrochozoa</taxon>
        <taxon>Mollusca</taxon>
        <taxon>Gastropoda</taxon>
        <taxon>Heterobranchia</taxon>
        <taxon>Euthyneura</taxon>
        <taxon>Panpulmonata</taxon>
        <taxon>Eupulmonata</taxon>
        <taxon>Stylommatophora</taxon>
        <taxon>Helicina</taxon>
        <taxon>Helicoidea</taxon>
        <taxon>Geomitridae</taxon>
        <taxon>Candidula</taxon>
    </lineage>
</organism>
<feature type="domain" description="Helicase ATP-binding" evidence="10">
    <location>
        <begin position="113"/>
        <end position="298"/>
    </location>
</feature>
<feature type="compositionally biased region" description="Basic and acidic residues" evidence="9">
    <location>
        <begin position="21"/>
        <end position="36"/>
    </location>
</feature>
<feature type="domain" description="Helicase C-terminal" evidence="11">
    <location>
        <begin position="551"/>
        <end position="737"/>
    </location>
</feature>
<dbReference type="InterPro" id="IPR000330">
    <property type="entry name" value="SNF2_N"/>
</dbReference>
<accession>A0A8S3YKE1</accession>
<evidence type="ECO:0000256" key="2">
    <source>
        <dbReference type="ARBA" id="ARBA00007025"/>
    </source>
</evidence>
<dbReference type="PANTHER" id="PTHR45797">
    <property type="entry name" value="RAD54-LIKE"/>
    <property type="match status" value="1"/>
</dbReference>
<dbReference type="Gene3D" id="3.40.50.300">
    <property type="entry name" value="P-loop containing nucleotide triphosphate hydrolases"/>
    <property type="match status" value="1"/>
</dbReference>
<feature type="region of interest" description="Disordered" evidence="9">
    <location>
        <begin position="877"/>
        <end position="919"/>
    </location>
</feature>
<dbReference type="InterPro" id="IPR049730">
    <property type="entry name" value="SNF2/RAD54-like_C"/>
</dbReference>
<evidence type="ECO:0000256" key="3">
    <source>
        <dbReference type="ARBA" id="ARBA00022741"/>
    </source>
</evidence>
<dbReference type="Pfam" id="PF00271">
    <property type="entry name" value="Helicase_C"/>
    <property type="match status" value="1"/>
</dbReference>
<dbReference type="GO" id="GO:0005634">
    <property type="term" value="C:nucleus"/>
    <property type="evidence" value="ECO:0007669"/>
    <property type="project" value="UniProtKB-SubCell"/>
</dbReference>
<dbReference type="SUPFAM" id="SSF52540">
    <property type="entry name" value="P-loop containing nucleoside triphosphate hydrolases"/>
    <property type="match status" value="2"/>
</dbReference>
<sequence length="919" mass="105184">DDPDDSKAGTRKQIRKVMSSKKLEDATRAAAKAEEKRRKRIAAKQREFNIETITDENNPMNVQITTKLVLEAGKEEGDEPIVEVSKKLVCKLKPHQVEGVQFLWDCLYESVKRAKKEEGAGCILAHCMGLGKTLSVIAFVHTILTHQKILKHRTCLIVSPLNTVLNWKNEWSMWFDEEDRLEVWELAGCKQNALRAKALRDWQNSGGIMIIGYEMYRNLTAGNRCKNKKQKAAFQETLVDPGPDLVICDEGHILKNEASAISKAMNRMRTRRRVVLTGTPLQNNLTEYHCMLSFVKPNLLGTRREFTNRFISPIQNGQCTDSTQGDVKLMKARAHVLHEMLAGCVQRRDYSALTKFLPPKQEYVISVRLTSIQIELYEKYLELSGQGVDGVYNNKGARLFGDYQNLMKIWTHPWVLKLAEIRDELKAKYDDDDSFIDDDGNTEDEMSFSSSSSSSEDDKAGSDSGQEGTSSKAKKQKGTRRTRAKARRDAGEDSDPDEVIAEWKTKSRKEGVVNDVEEQDKTITRDWWAAYVSEDDQHKLELSNKLFLLFEILRMCEEIGDKVLIFSQSILSLNIIESFLEVIDAKFQQECENLSEEDREKQGLFGRSWTKNLDYYRMDGTTSAQNRQSWATSFNDIDNYRARLFLISTRAGGLGINLVAANRVIIFDASWNPSHDVQSIFRVYRFGQTKPCYIYRFLAQGTMEEKIYERQVTKLSLSQRVVDEHQIERHFSANDLKELYNFRPDRWDDGTEKPTLALPKDPLLAEILTNNKQCVVSFHEHDSLLENQIEQTLTEEEKKAAWEEYENEKKGIIVRGPGMDGKTSSWPMMAAAQLLSREQIAATVHALREQLPDVSENLFQLHLQQALRRQVQIKQEELKRGGTSGQMGMNQATRMNWPSQTSNNPISNKPEEAIDLDDN</sequence>
<feature type="compositionally biased region" description="Basic residues" evidence="9">
    <location>
        <begin position="472"/>
        <end position="486"/>
    </location>
</feature>
<dbReference type="SMART" id="SM00490">
    <property type="entry name" value="HELICc"/>
    <property type="match status" value="1"/>
</dbReference>
<feature type="compositionally biased region" description="Basic residues" evidence="9">
    <location>
        <begin position="9"/>
        <end position="19"/>
    </location>
</feature>
<name>A0A8S3YKE1_9EUPU</name>
<keyword evidence="4" id="KW-0378">Hydrolase</keyword>
<protein>
    <recommendedName>
        <fullName evidence="14">Transcriptional regulator ATRX</fullName>
    </recommendedName>
</protein>
<dbReference type="GO" id="GO:0005524">
    <property type="term" value="F:ATP binding"/>
    <property type="evidence" value="ECO:0007669"/>
    <property type="project" value="UniProtKB-KW"/>
</dbReference>
<dbReference type="InterPro" id="IPR038718">
    <property type="entry name" value="SNF2-like_sf"/>
</dbReference>
<dbReference type="AlphaFoldDB" id="A0A8S3YKE1"/>
<comment type="similarity">
    <text evidence="2">Belongs to the SNF2/RAD54 helicase family.</text>
</comment>
<evidence type="ECO:0000256" key="4">
    <source>
        <dbReference type="ARBA" id="ARBA00022801"/>
    </source>
</evidence>
<feature type="region of interest" description="Disordered" evidence="9">
    <location>
        <begin position="432"/>
        <end position="498"/>
    </location>
</feature>
<evidence type="ECO:0000256" key="7">
    <source>
        <dbReference type="ARBA" id="ARBA00023125"/>
    </source>
</evidence>
<evidence type="ECO:0000256" key="1">
    <source>
        <dbReference type="ARBA" id="ARBA00004123"/>
    </source>
</evidence>
<evidence type="ECO:0000313" key="13">
    <source>
        <dbReference type="Proteomes" id="UP000678393"/>
    </source>
</evidence>
<comment type="caution">
    <text evidence="12">The sequence shown here is derived from an EMBL/GenBank/DDBJ whole genome shotgun (WGS) entry which is preliminary data.</text>
</comment>
<evidence type="ECO:0000256" key="9">
    <source>
        <dbReference type="SAM" id="MobiDB-lite"/>
    </source>
</evidence>
<comment type="subcellular location">
    <subcellularLocation>
        <location evidence="1">Nucleus</location>
    </subcellularLocation>
</comment>
<dbReference type="InterPro" id="IPR014001">
    <property type="entry name" value="Helicase_ATP-bd"/>
</dbReference>
<gene>
    <name evidence="12" type="ORF">CUNI_LOCUS1613</name>
</gene>
<dbReference type="CDD" id="cd18793">
    <property type="entry name" value="SF2_C_SNF"/>
    <property type="match status" value="1"/>
</dbReference>
<evidence type="ECO:0000313" key="12">
    <source>
        <dbReference type="EMBL" id="CAG5116055.1"/>
    </source>
</evidence>
<dbReference type="GO" id="GO:0003677">
    <property type="term" value="F:DNA binding"/>
    <property type="evidence" value="ECO:0007669"/>
    <property type="project" value="UniProtKB-KW"/>
</dbReference>
<feature type="non-terminal residue" evidence="12">
    <location>
        <position position="1"/>
    </location>
</feature>
<dbReference type="SMART" id="SM00487">
    <property type="entry name" value="DEXDc"/>
    <property type="match status" value="1"/>
</dbReference>
<evidence type="ECO:0000259" key="11">
    <source>
        <dbReference type="PROSITE" id="PS51194"/>
    </source>
</evidence>
<evidence type="ECO:0000256" key="5">
    <source>
        <dbReference type="ARBA" id="ARBA00022806"/>
    </source>
</evidence>
<dbReference type="PANTHER" id="PTHR45797:SF3">
    <property type="entry name" value="TRANSCRIPTIONAL REGULATOR ATRX HOMOLOG"/>
    <property type="match status" value="1"/>
</dbReference>
<feature type="compositionally biased region" description="Polar residues" evidence="9">
    <location>
        <begin position="886"/>
        <end position="907"/>
    </location>
</feature>
<evidence type="ECO:0000259" key="10">
    <source>
        <dbReference type="PROSITE" id="PS51192"/>
    </source>
</evidence>
<dbReference type="PROSITE" id="PS51192">
    <property type="entry name" value="HELICASE_ATP_BIND_1"/>
    <property type="match status" value="1"/>
</dbReference>
<keyword evidence="7" id="KW-0238">DNA-binding</keyword>
<reference evidence="12" key="1">
    <citation type="submission" date="2021-04" db="EMBL/GenBank/DDBJ databases">
        <authorList>
            <consortium name="Molecular Ecology Group"/>
        </authorList>
    </citation>
    <scope>NUCLEOTIDE SEQUENCE</scope>
</reference>
<dbReference type="GO" id="GO:0016887">
    <property type="term" value="F:ATP hydrolysis activity"/>
    <property type="evidence" value="ECO:0007669"/>
    <property type="project" value="InterPro"/>
</dbReference>
<feature type="region of interest" description="Disordered" evidence="9">
    <location>
        <begin position="1"/>
        <end position="38"/>
    </location>
</feature>
<keyword evidence="8" id="KW-0539">Nucleus</keyword>
<dbReference type="InterPro" id="IPR027417">
    <property type="entry name" value="P-loop_NTPase"/>
</dbReference>
<evidence type="ECO:0008006" key="14">
    <source>
        <dbReference type="Google" id="ProtNLM"/>
    </source>
</evidence>
<evidence type="ECO:0000256" key="6">
    <source>
        <dbReference type="ARBA" id="ARBA00022840"/>
    </source>
</evidence>
<feature type="compositionally biased region" description="Acidic residues" evidence="9">
    <location>
        <begin position="432"/>
        <end position="446"/>
    </location>
</feature>
<dbReference type="GO" id="GO:0004386">
    <property type="term" value="F:helicase activity"/>
    <property type="evidence" value="ECO:0007669"/>
    <property type="project" value="UniProtKB-KW"/>
</dbReference>